<dbReference type="Proteomes" id="UP000239203">
    <property type="component" value="Unassembled WGS sequence"/>
</dbReference>
<evidence type="ECO:0000313" key="2">
    <source>
        <dbReference type="EMBL" id="PPK70112.1"/>
    </source>
</evidence>
<dbReference type="AlphaFoldDB" id="A0A2S6GXZ3"/>
<accession>A0A2S6GXZ3</accession>
<protein>
    <submittedName>
        <fullName evidence="2">Uncharacterized protein</fullName>
    </submittedName>
</protein>
<feature type="compositionally biased region" description="Gly residues" evidence="1">
    <location>
        <begin position="64"/>
        <end position="102"/>
    </location>
</feature>
<proteinExistence type="predicted"/>
<gene>
    <name evidence="2" type="ORF">CLV40_10222</name>
</gene>
<organism evidence="2 3">
    <name type="scientific">Actinokineospora auranticolor</name>
    <dbReference type="NCBI Taxonomy" id="155976"/>
    <lineage>
        <taxon>Bacteria</taxon>
        <taxon>Bacillati</taxon>
        <taxon>Actinomycetota</taxon>
        <taxon>Actinomycetes</taxon>
        <taxon>Pseudonocardiales</taxon>
        <taxon>Pseudonocardiaceae</taxon>
        <taxon>Actinokineospora</taxon>
    </lineage>
</organism>
<feature type="region of interest" description="Disordered" evidence="1">
    <location>
        <begin position="1"/>
        <end position="102"/>
    </location>
</feature>
<evidence type="ECO:0000256" key="1">
    <source>
        <dbReference type="SAM" id="MobiDB-lite"/>
    </source>
</evidence>
<reference evidence="2 3" key="1">
    <citation type="submission" date="2018-02" db="EMBL/GenBank/DDBJ databases">
        <title>Genomic Encyclopedia of Archaeal and Bacterial Type Strains, Phase II (KMG-II): from individual species to whole genera.</title>
        <authorList>
            <person name="Goeker M."/>
        </authorList>
    </citation>
    <scope>NUCLEOTIDE SEQUENCE [LARGE SCALE GENOMIC DNA]</scope>
    <source>
        <strain evidence="2 3">YU 961-1</strain>
    </source>
</reference>
<sequence length="251" mass="25609">MDAPRRSDTVNRHPGATHPSATPGTHLRPVHSRVDQTNNSDRTSSHTSAVHTTAIRNTKPVGGKPVGGKPVGGKPVGGKPVGGKPVGGKPVGGKPVGGKPVGGKPVGGKPGCAGLAAGRCPNSGCCAGLSHAVADLRVGVNCLRVCLRGRCLLLNRAPGQVRRGGRRASGATVARRVAAVPSLGGDGPGAQGEGEADRFLSAPNHLPLRRHGRGGRRLRRGRPVSWLHSESPVAGRTRLWVRVGKPNPLSG</sequence>
<feature type="compositionally biased region" description="Low complexity" evidence="1">
    <location>
        <begin position="45"/>
        <end position="63"/>
    </location>
</feature>
<name>A0A2S6GXZ3_9PSEU</name>
<evidence type="ECO:0000313" key="3">
    <source>
        <dbReference type="Proteomes" id="UP000239203"/>
    </source>
</evidence>
<keyword evidence="3" id="KW-1185">Reference proteome</keyword>
<dbReference type="EMBL" id="PTIX01000002">
    <property type="protein sequence ID" value="PPK70112.1"/>
    <property type="molecule type" value="Genomic_DNA"/>
</dbReference>
<dbReference type="RefSeq" id="WP_104476857.1">
    <property type="nucleotide sequence ID" value="NZ_PTIX01000002.1"/>
</dbReference>
<comment type="caution">
    <text evidence="2">The sequence shown here is derived from an EMBL/GenBank/DDBJ whole genome shotgun (WGS) entry which is preliminary data.</text>
</comment>
<feature type="compositionally biased region" description="Basic and acidic residues" evidence="1">
    <location>
        <begin position="1"/>
        <end position="11"/>
    </location>
</feature>